<dbReference type="RefSeq" id="WP_302078242.1">
    <property type="nucleotide sequence ID" value="NZ_JAUKWQ010000006.1"/>
</dbReference>
<feature type="chain" id="PRO_5046234360" evidence="1">
    <location>
        <begin position="27"/>
        <end position="124"/>
    </location>
</feature>
<name>A0ABT8SZV5_9HYPH</name>
<dbReference type="EMBL" id="JAUKWQ010000006">
    <property type="protein sequence ID" value="MDO1584019.1"/>
    <property type="molecule type" value="Genomic_DNA"/>
</dbReference>
<keyword evidence="1" id="KW-0732">Signal</keyword>
<evidence type="ECO:0000313" key="2">
    <source>
        <dbReference type="EMBL" id="MDO1584019.1"/>
    </source>
</evidence>
<reference evidence="2" key="2">
    <citation type="submission" date="2023-07" db="EMBL/GenBank/DDBJ databases">
        <authorList>
            <person name="Sun H."/>
        </authorList>
    </citation>
    <scope>NUCLEOTIDE SEQUENCE</scope>
    <source>
        <strain evidence="2">05753</strain>
    </source>
</reference>
<proteinExistence type="predicted"/>
<evidence type="ECO:0000256" key="1">
    <source>
        <dbReference type="SAM" id="SignalP"/>
    </source>
</evidence>
<protein>
    <submittedName>
        <fullName evidence="2">Uncharacterized protein</fullName>
    </submittedName>
</protein>
<organism evidence="2 3">
    <name type="scientific">Rhizobium oryzicola</name>
    <dbReference type="NCBI Taxonomy" id="1232668"/>
    <lineage>
        <taxon>Bacteria</taxon>
        <taxon>Pseudomonadati</taxon>
        <taxon>Pseudomonadota</taxon>
        <taxon>Alphaproteobacteria</taxon>
        <taxon>Hyphomicrobiales</taxon>
        <taxon>Rhizobiaceae</taxon>
        <taxon>Rhizobium/Agrobacterium group</taxon>
        <taxon>Rhizobium</taxon>
    </lineage>
</organism>
<reference evidence="2" key="1">
    <citation type="journal article" date="2015" name="Int. J. Syst. Evol. Microbiol.">
        <title>Rhizobium oryzicola sp. nov., potential plant-growth-promoting endophytic bacteria isolated from rice roots.</title>
        <authorList>
            <person name="Zhang X.X."/>
            <person name="Gao J.S."/>
            <person name="Cao Y.H."/>
            <person name="Sheirdil R.A."/>
            <person name="Wang X.C."/>
            <person name="Zhang L."/>
        </authorList>
    </citation>
    <scope>NUCLEOTIDE SEQUENCE</scope>
    <source>
        <strain evidence="2">05753</strain>
    </source>
</reference>
<dbReference type="Proteomes" id="UP001169006">
    <property type="component" value="Unassembled WGS sequence"/>
</dbReference>
<comment type="caution">
    <text evidence="2">The sequence shown here is derived from an EMBL/GenBank/DDBJ whole genome shotgun (WGS) entry which is preliminary data.</text>
</comment>
<gene>
    <name evidence="2" type="ORF">Q2T52_18195</name>
</gene>
<sequence length="124" mass="13006">MTTHWTKAVFGCVLLGAGFSAPAAMAEDFAPHRAFHHHRHDQVGGNGLPSYVRGVGTFAGGISAVRFRGNGIYFYGQNGIASALPEPEAPKVKIISVGENETGAYGATSACAYEHGVCVIRGTR</sequence>
<evidence type="ECO:0000313" key="3">
    <source>
        <dbReference type="Proteomes" id="UP001169006"/>
    </source>
</evidence>
<feature type="signal peptide" evidence="1">
    <location>
        <begin position="1"/>
        <end position="26"/>
    </location>
</feature>
<keyword evidence="3" id="KW-1185">Reference proteome</keyword>
<accession>A0ABT8SZV5</accession>